<proteinExistence type="predicted"/>
<dbReference type="AlphaFoldDB" id="A0A4Y2GVH7"/>
<dbReference type="EMBL" id="BGPR01001618">
    <property type="protein sequence ID" value="GBM58012.1"/>
    <property type="molecule type" value="Genomic_DNA"/>
</dbReference>
<reference evidence="1 2" key="1">
    <citation type="journal article" date="2019" name="Sci. Rep.">
        <title>Orb-weaving spider Araneus ventricosus genome elucidates the spidroin gene catalogue.</title>
        <authorList>
            <person name="Kono N."/>
            <person name="Nakamura H."/>
            <person name="Ohtoshi R."/>
            <person name="Moran D.A.P."/>
            <person name="Shinohara A."/>
            <person name="Yoshida Y."/>
            <person name="Fujiwara M."/>
            <person name="Mori M."/>
            <person name="Tomita M."/>
            <person name="Arakawa K."/>
        </authorList>
    </citation>
    <scope>NUCLEOTIDE SEQUENCE [LARGE SCALE GENOMIC DNA]</scope>
</reference>
<dbReference type="Proteomes" id="UP000499080">
    <property type="component" value="Unassembled WGS sequence"/>
</dbReference>
<sequence>MTRPDLALISLNIHTITAGGCLTLDIRFEVHQAHIQLQGNRVSSLEPSVPMPGPYHYVSAAPEFRRKNSYGDEYFGQPTAFLGNSKGARQFSDLEIELASSFLLDLAPLDAR</sequence>
<gene>
    <name evidence="1" type="ORF">AVEN_180015_1</name>
</gene>
<organism evidence="1 2">
    <name type="scientific">Araneus ventricosus</name>
    <name type="common">Orbweaver spider</name>
    <name type="synonym">Epeira ventricosa</name>
    <dbReference type="NCBI Taxonomy" id="182803"/>
    <lineage>
        <taxon>Eukaryota</taxon>
        <taxon>Metazoa</taxon>
        <taxon>Ecdysozoa</taxon>
        <taxon>Arthropoda</taxon>
        <taxon>Chelicerata</taxon>
        <taxon>Arachnida</taxon>
        <taxon>Araneae</taxon>
        <taxon>Araneomorphae</taxon>
        <taxon>Entelegynae</taxon>
        <taxon>Araneoidea</taxon>
        <taxon>Araneidae</taxon>
        <taxon>Araneus</taxon>
    </lineage>
</organism>
<accession>A0A4Y2GVH7</accession>
<evidence type="ECO:0000313" key="1">
    <source>
        <dbReference type="EMBL" id="GBM58012.1"/>
    </source>
</evidence>
<name>A0A4Y2GVH7_ARAVE</name>
<keyword evidence="2" id="KW-1185">Reference proteome</keyword>
<protein>
    <submittedName>
        <fullName evidence="1">Uncharacterized protein</fullName>
    </submittedName>
</protein>
<comment type="caution">
    <text evidence="1">The sequence shown here is derived from an EMBL/GenBank/DDBJ whole genome shotgun (WGS) entry which is preliminary data.</text>
</comment>
<evidence type="ECO:0000313" key="2">
    <source>
        <dbReference type="Proteomes" id="UP000499080"/>
    </source>
</evidence>
<dbReference type="PROSITE" id="PS51257">
    <property type="entry name" value="PROKAR_LIPOPROTEIN"/>
    <property type="match status" value="1"/>
</dbReference>